<evidence type="ECO:0000256" key="2">
    <source>
        <dbReference type="ARBA" id="ARBA00022630"/>
    </source>
</evidence>
<reference evidence="4 5" key="1">
    <citation type="submission" date="2021-03" db="EMBL/GenBank/DDBJ databases">
        <title>Antimicrobial resistance genes in bacteria isolated from Japanese honey, and their potential for conferring macrolide and lincosamide resistance in the American foulbrood pathogen Paenibacillus larvae.</title>
        <authorList>
            <person name="Okamoto M."/>
            <person name="Kumagai M."/>
            <person name="Kanamori H."/>
            <person name="Takamatsu D."/>
        </authorList>
    </citation>
    <scope>NUCLEOTIDE SEQUENCE [LARGE SCALE GENOMIC DNA]</scope>
    <source>
        <strain evidence="4 5">J21TS7</strain>
    </source>
</reference>
<dbReference type="SUPFAM" id="SSF51905">
    <property type="entry name" value="FAD/NAD(P)-binding domain"/>
    <property type="match status" value="1"/>
</dbReference>
<dbReference type="Gene3D" id="3.50.50.60">
    <property type="entry name" value="FAD/NAD(P)-binding domain"/>
    <property type="match status" value="1"/>
</dbReference>
<keyword evidence="2" id="KW-0285">Flavoprotein</keyword>
<name>A0ABQ4LEP1_9BACL</name>
<comment type="cofactor">
    <cofactor evidence="1">
        <name>FAD</name>
        <dbReference type="ChEBI" id="CHEBI:57692"/>
    </cofactor>
</comment>
<proteinExistence type="predicted"/>
<keyword evidence="3" id="KW-0560">Oxidoreductase</keyword>
<evidence type="ECO:0000256" key="3">
    <source>
        <dbReference type="ARBA" id="ARBA00023002"/>
    </source>
</evidence>
<sequence>MKPGTTETNIPGVFACGDVQDVRFRQAISAAGTVSMAAMDYEKFLDGSMVHDWSETL</sequence>
<dbReference type="PANTHER" id="PTHR48105">
    <property type="entry name" value="THIOREDOXIN REDUCTASE 1-RELATED-RELATED"/>
    <property type="match status" value="1"/>
</dbReference>
<comment type="caution">
    <text evidence="4">The sequence shown here is derived from an EMBL/GenBank/DDBJ whole genome shotgun (WGS) entry which is preliminary data.</text>
</comment>
<gene>
    <name evidence="4" type="ORF">J21TS7_27210</name>
</gene>
<keyword evidence="5" id="KW-1185">Reference proteome</keyword>
<evidence type="ECO:0000313" key="4">
    <source>
        <dbReference type="EMBL" id="GIO54403.1"/>
    </source>
</evidence>
<dbReference type="Proteomes" id="UP000676601">
    <property type="component" value="Unassembled WGS sequence"/>
</dbReference>
<protein>
    <recommendedName>
        <fullName evidence="6">Thioredoxin reductase</fullName>
    </recommendedName>
</protein>
<dbReference type="InterPro" id="IPR050097">
    <property type="entry name" value="Ferredoxin-NADP_redctase_2"/>
</dbReference>
<evidence type="ECO:0008006" key="6">
    <source>
        <dbReference type="Google" id="ProtNLM"/>
    </source>
</evidence>
<organism evidence="4 5">
    <name type="scientific">Paenibacillus cineris</name>
    <dbReference type="NCBI Taxonomy" id="237530"/>
    <lineage>
        <taxon>Bacteria</taxon>
        <taxon>Bacillati</taxon>
        <taxon>Bacillota</taxon>
        <taxon>Bacilli</taxon>
        <taxon>Bacillales</taxon>
        <taxon>Paenibacillaceae</taxon>
        <taxon>Paenibacillus</taxon>
    </lineage>
</organism>
<accession>A0ABQ4LEP1</accession>
<evidence type="ECO:0000313" key="5">
    <source>
        <dbReference type="Proteomes" id="UP000676601"/>
    </source>
</evidence>
<dbReference type="EMBL" id="BORU01000001">
    <property type="protein sequence ID" value="GIO54403.1"/>
    <property type="molecule type" value="Genomic_DNA"/>
</dbReference>
<evidence type="ECO:0000256" key="1">
    <source>
        <dbReference type="ARBA" id="ARBA00001974"/>
    </source>
</evidence>
<dbReference type="InterPro" id="IPR036188">
    <property type="entry name" value="FAD/NAD-bd_sf"/>
</dbReference>